<gene>
    <name evidence="2" type="ORF">HK44_003590</name>
</gene>
<dbReference type="EMBL" id="AFOY02000015">
    <property type="protein sequence ID" value="EXF92808.1"/>
    <property type="molecule type" value="Genomic_DNA"/>
</dbReference>
<dbReference type="Gene3D" id="3.90.930.1">
    <property type="match status" value="1"/>
</dbReference>
<name>A0A010SNZ4_PSEFL</name>
<dbReference type="OrthoDB" id="6588791at2"/>
<evidence type="ECO:0008006" key="4">
    <source>
        <dbReference type="Google" id="ProtNLM"/>
    </source>
</evidence>
<dbReference type="HOGENOM" id="CLU_128194_0_0_6"/>
<protein>
    <recommendedName>
        <fullName evidence="4">Toxin-antitoxin system YwqK family antitoxin</fullName>
    </recommendedName>
</protein>
<dbReference type="eggNOG" id="COG2849">
    <property type="taxonomic scope" value="Bacteria"/>
</dbReference>
<dbReference type="RefSeq" id="WP_019690987.1">
    <property type="nucleotide sequence ID" value="NZ_AFOY02000015.1"/>
</dbReference>
<reference evidence="2 3" key="1">
    <citation type="journal article" date="2011" name="J. Bacteriol.">
        <title>Draft genome sequence of the polycyclic aromatic hydrocarbon-degrading, genetically engineered bioluminescent bioreporter Pseudomonas fluorescens HK44.</title>
        <authorList>
            <person name="Chauhan A."/>
            <person name="Layton A.C."/>
            <person name="Williams D.E."/>
            <person name="Smartt A.E."/>
            <person name="Ripp S."/>
            <person name="Karpinets T.V."/>
            <person name="Brown S.D."/>
            <person name="Sayler G.S."/>
        </authorList>
    </citation>
    <scope>NUCLEOTIDE SEQUENCE [LARGE SCALE GENOMIC DNA]</scope>
    <source>
        <strain evidence="2 3">HK44</strain>
    </source>
</reference>
<evidence type="ECO:0000256" key="1">
    <source>
        <dbReference type="SAM" id="MobiDB-lite"/>
    </source>
</evidence>
<organism evidence="2 3">
    <name type="scientific">Pseudomonas fluorescens HK44</name>
    <dbReference type="NCBI Taxonomy" id="1042209"/>
    <lineage>
        <taxon>Bacteria</taxon>
        <taxon>Pseudomonadati</taxon>
        <taxon>Pseudomonadota</taxon>
        <taxon>Gammaproteobacteria</taxon>
        <taxon>Pseudomonadales</taxon>
        <taxon>Pseudomonadaceae</taxon>
        <taxon>Pseudomonas</taxon>
    </lineage>
</organism>
<feature type="region of interest" description="Disordered" evidence="1">
    <location>
        <begin position="1"/>
        <end position="35"/>
    </location>
</feature>
<evidence type="ECO:0000313" key="3">
    <source>
        <dbReference type="Proteomes" id="UP000022611"/>
    </source>
</evidence>
<dbReference type="InterPro" id="IPR011652">
    <property type="entry name" value="MORN_2"/>
</dbReference>
<feature type="compositionally biased region" description="Basic and acidic residues" evidence="1">
    <location>
        <begin position="1"/>
        <end position="12"/>
    </location>
</feature>
<dbReference type="Pfam" id="PF07661">
    <property type="entry name" value="MORN_2"/>
    <property type="match status" value="3"/>
</dbReference>
<sequence>MASSKVELERGDSQMSGRLTDDQLDGPLHIKEAGHPQADLSYSKGELQGTSVLYHPNGKVSAQLPFLRDKLQGVASFYAPEGCLKRKATYRRGLLHGEASNYFPDGRVAEVEFYRDGVREGLYQRFHPNGQQAVNARYLNGQLLEPEQSFASDGRPLDAEGKPISRLRWWYRRWADPSEA</sequence>
<dbReference type="AlphaFoldDB" id="A0A010SNZ4"/>
<dbReference type="PATRIC" id="fig|1042209.11.peg.3074"/>
<comment type="caution">
    <text evidence="2">The sequence shown here is derived from an EMBL/GenBank/DDBJ whole genome shotgun (WGS) entry which is preliminary data.</text>
</comment>
<accession>A0A010SNZ4</accession>
<dbReference type="Proteomes" id="UP000022611">
    <property type="component" value="Unassembled WGS sequence"/>
</dbReference>
<dbReference type="SUPFAM" id="SSF82185">
    <property type="entry name" value="Histone H3 K4-specific methyltransferase SET7/9 N-terminal domain"/>
    <property type="match status" value="1"/>
</dbReference>
<proteinExistence type="predicted"/>
<evidence type="ECO:0000313" key="2">
    <source>
        <dbReference type="EMBL" id="EXF92808.1"/>
    </source>
</evidence>